<dbReference type="VEuPathDB" id="FungiDB:A1O9_04347"/>
<feature type="transmembrane region" description="Helical" evidence="8">
    <location>
        <begin position="432"/>
        <end position="451"/>
    </location>
</feature>
<dbReference type="Gene3D" id="1.20.1250.20">
    <property type="entry name" value="MFS general substrate transporter like domains"/>
    <property type="match status" value="1"/>
</dbReference>
<comment type="subcellular location">
    <subcellularLocation>
        <location evidence="1">Membrane</location>
        <topology evidence="1">Multi-pass membrane protein</topology>
    </subcellularLocation>
</comment>
<dbReference type="InterPro" id="IPR036259">
    <property type="entry name" value="MFS_trans_sf"/>
</dbReference>
<feature type="transmembrane region" description="Helical" evidence="8">
    <location>
        <begin position="328"/>
        <end position="350"/>
    </location>
</feature>
<dbReference type="SUPFAM" id="SSF103473">
    <property type="entry name" value="MFS general substrate transporter"/>
    <property type="match status" value="1"/>
</dbReference>
<dbReference type="RefSeq" id="XP_013262093.1">
    <property type="nucleotide sequence ID" value="XM_013406639.1"/>
</dbReference>
<feature type="transmembrane region" description="Helical" evidence="8">
    <location>
        <begin position="143"/>
        <end position="160"/>
    </location>
</feature>
<feature type="transmembrane region" description="Helical" evidence="8">
    <location>
        <begin position="299"/>
        <end position="321"/>
    </location>
</feature>
<feature type="transmembrane region" description="Helical" evidence="8">
    <location>
        <begin position="59"/>
        <end position="76"/>
    </location>
</feature>
<dbReference type="AlphaFoldDB" id="A0A072PJK6"/>
<evidence type="ECO:0000259" key="9">
    <source>
        <dbReference type="PROSITE" id="PS50850"/>
    </source>
</evidence>
<name>A0A072PJK6_9EURO</name>
<evidence type="ECO:0000256" key="2">
    <source>
        <dbReference type="ARBA" id="ARBA00010992"/>
    </source>
</evidence>
<keyword evidence="11" id="KW-1185">Reference proteome</keyword>
<dbReference type="EMBL" id="AMGV01000003">
    <property type="protein sequence ID" value="KEF59503.1"/>
    <property type="molecule type" value="Genomic_DNA"/>
</dbReference>
<protein>
    <recommendedName>
        <fullName evidence="9">Major facilitator superfamily (MFS) profile domain-containing protein</fullName>
    </recommendedName>
</protein>
<evidence type="ECO:0000256" key="1">
    <source>
        <dbReference type="ARBA" id="ARBA00004141"/>
    </source>
</evidence>
<gene>
    <name evidence="10" type="ORF">A1O9_04347</name>
</gene>
<dbReference type="InterPro" id="IPR050360">
    <property type="entry name" value="MFS_Sugar_Transporters"/>
</dbReference>
<evidence type="ECO:0000256" key="8">
    <source>
        <dbReference type="SAM" id="Phobius"/>
    </source>
</evidence>
<evidence type="ECO:0000256" key="6">
    <source>
        <dbReference type="ARBA" id="ARBA00023136"/>
    </source>
</evidence>
<feature type="transmembrane region" description="Helical" evidence="8">
    <location>
        <begin position="180"/>
        <end position="197"/>
    </location>
</feature>
<dbReference type="NCBIfam" id="TIGR00879">
    <property type="entry name" value="SP"/>
    <property type="match status" value="1"/>
</dbReference>
<dbReference type="PROSITE" id="PS00217">
    <property type="entry name" value="SUGAR_TRANSPORT_2"/>
    <property type="match status" value="1"/>
</dbReference>
<comment type="caution">
    <text evidence="10">The sequence shown here is derived from an EMBL/GenBank/DDBJ whole genome shotgun (WGS) entry which is preliminary data.</text>
</comment>
<dbReference type="PROSITE" id="PS50850">
    <property type="entry name" value="MFS"/>
    <property type="match status" value="1"/>
</dbReference>
<evidence type="ECO:0000256" key="4">
    <source>
        <dbReference type="ARBA" id="ARBA00022692"/>
    </source>
</evidence>
<dbReference type="PROSITE" id="PS00216">
    <property type="entry name" value="SUGAR_TRANSPORT_1"/>
    <property type="match status" value="1"/>
</dbReference>
<evidence type="ECO:0000313" key="11">
    <source>
        <dbReference type="Proteomes" id="UP000027920"/>
    </source>
</evidence>
<comment type="similarity">
    <text evidence="2 7">Belongs to the major facilitator superfamily. Sugar transporter (TC 2.A.1.1) family.</text>
</comment>
<dbReference type="GO" id="GO:0016020">
    <property type="term" value="C:membrane"/>
    <property type="evidence" value="ECO:0007669"/>
    <property type="project" value="UniProtKB-SubCell"/>
</dbReference>
<feature type="transmembrane region" description="Helical" evidence="8">
    <location>
        <begin position="83"/>
        <end position="101"/>
    </location>
</feature>
<dbReference type="InterPro" id="IPR003663">
    <property type="entry name" value="Sugar/inositol_transpt"/>
</dbReference>
<dbReference type="InterPro" id="IPR020846">
    <property type="entry name" value="MFS_dom"/>
</dbReference>
<sequence>MPSLGTFRAFFVVAVCCIGSFLFAYDTGIIGGVLTLKSFQDDFRYSNVHKTTVASNSNSLLQAGAFFACFFTWPFTARYGRRWSIALASIIFCIGAVVQTINTHHLGAFYAARVVSGIGVGMATVMIPMFSAEMAPKNIRGQLGSMFQFFFTLGVMTSYWVNYAVSSKMASGTRQWQVPIGLQLVPGGILGLGMLFLPESTRWLAKRGQHEHAMKSLIWVRGGDNEEVRSEMREILAGIDAEIHATEGLTWREMLLPSNRWRVFVVVTLQIGVQLTGNTSLAYYAPQVFQTVGAGDSKLLISGFFGVIKVVSCFIFLAFLVERIGRKGALMGGAGAMGSCMLIVACLTATHPPSKDQKSVSPAGAASITMIYLEAAAYNMSFGPVSWLYTGEIFSNRTREIGIAIGTATQWLFNFVFSQATPHAVDNLGWKTFLMFAIFNFALVAYAWFVIRETTGKSLEDMEAVFGSEKTQIKAVNLEAAEHELADKGLITSHVESKTSNSSR</sequence>
<dbReference type="FunFam" id="1.20.1250.20:FF:000090">
    <property type="entry name" value="MFS sugar transporter, putative"/>
    <property type="match status" value="1"/>
</dbReference>
<feature type="transmembrane region" description="Helical" evidence="8">
    <location>
        <begin position="261"/>
        <end position="284"/>
    </location>
</feature>
<dbReference type="OrthoDB" id="6612291at2759"/>
<keyword evidence="4 8" id="KW-0812">Transmembrane</keyword>
<evidence type="ECO:0000256" key="5">
    <source>
        <dbReference type="ARBA" id="ARBA00022989"/>
    </source>
</evidence>
<dbReference type="GO" id="GO:0005351">
    <property type="term" value="F:carbohydrate:proton symporter activity"/>
    <property type="evidence" value="ECO:0007669"/>
    <property type="project" value="TreeGrafter"/>
</dbReference>
<keyword evidence="6 8" id="KW-0472">Membrane</keyword>
<feature type="domain" description="Major facilitator superfamily (MFS) profile" evidence="9">
    <location>
        <begin position="12"/>
        <end position="455"/>
    </location>
</feature>
<dbReference type="PANTHER" id="PTHR48022">
    <property type="entry name" value="PLASTIDIC GLUCOSE TRANSPORTER 4"/>
    <property type="match status" value="1"/>
</dbReference>
<reference evidence="10 11" key="1">
    <citation type="submission" date="2013-03" db="EMBL/GenBank/DDBJ databases">
        <title>The Genome Sequence of Exophiala aquamarina CBS 119918.</title>
        <authorList>
            <consortium name="The Broad Institute Genomics Platform"/>
            <person name="Cuomo C."/>
            <person name="de Hoog S."/>
            <person name="Gorbushina A."/>
            <person name="Walker B."/>
            <person name="Young S.K."/>
            <person name="Zeng Q."/>
            <person name="Gargeya S."/>
            <person name="Fitzgerald M."/>
            <person name="Haas B."/>
            <person name="Abouelleil A."/>
            <person name="Allen A.W."/>
            <person name="Alvarado L."/>
            <person name="Arachchi H.M."/>
            <person name="Berlin A.M."/>
            <person name="Chapman S.B."/>
            <person name="Gainer-Dewar J."/>
            <person name="Goldberg J."/>
            <person name="Griggs A."/>
            <person name="Gujja S."/>
            <person name="Hansen M."/>
            <person name="Howarth C."/>
            <person name="Imamovic A."/>
            <person name="Ireland A."/>
            <person name="Larimer J."/>
            <person name="McCowan C."/>
            <person name="Murphy C."/>
            <person name="Pearson M."/>
            <person name="Poon T.W."/>
            <person name="Priest M."/>
            <person name="Roberts A."/>
            <person name="Saif S."/>
            <person name="Shea T."/>
            <person name="Sisk P."/>
            <person name="Sykes S."/>
            <person name="Wortman J."/>
            <person name="Nusbaum C."/>
            <person name="Birren B."/>
        </authorList>
    </citation>
    <scope>NUCLEOTIDE SEQUENCE [LARGE SCALE GENOMIC DNA]</scope>
    <source>
        <strain evidence="10 11">CBS 119918</strain>
    </source>
</reference>
<dbReference type="GeneID" id="25279280"/>
<feature type="transmembrane region" description="Helical" evidence="8">
    <location>
        <begin position="107"/>
        <end position="131"/>
    </location>
</feature>
<evidence type="ECO:0000313" key="10">
    <source>
        <dbReference type="EMBL" id="KEF59503.1"/>
    </source>
</evidence>
<accession>A0A072PJK6</accession>
<feature type="transmembrane region" description="Helical" evidence="8">
    <location>
        <begin position="370"/>
        <end position="389"/>
    </location>
</feature>
<keyword evidence="5 8" id="KW-1133">Transmembrane helix</keyword>
<feature type="transmembrane region" description="Helical" evidence="8">
    <location>
        <begin position="401"/>
        <end position="420"/>
    </location>
</feature>
<organism evidence="10 11">
    <name type="scientific">Exophiala aquamarina CBS 119918</name>
    <dbReference type="NCBI Taxonomy" id="1182545"/>
    <lineage>
        <taxon>Eukaryota</taxon>
        <taxon>Fungi</taxon>
        <taxon>Dikarya</taxon>
        <taxon>Ascomycota</taxon>
        <taxon>Pezizomycotina</taxon>
        <taxon>Eurotiomycetes</taxon>
        <taxon>Chaetothyriomycetidae</taxon>
        <taxon>Chaetothyriales</taxon>
        <taxon>Herpotrichiellaceae</taxon>
        <taxon>Exophiala</taxon>
    </lineage>
</organism>
<dbReference type="Pfam" id="PF00083">
    <property type="entry name" value="Sugar_tr"/>
    <property type="match status" value="1"/>
</dbReference>
<evidence type="ECO:0000256" key="3">
    <source>
        <dbReference type="ARBA" id="ARBA00022448"/>
    </source>
</evidence>
<dbReference type="InterPro" id="IPR005828">
    <property type="entry name" value="MFS_sugar_transport-like"/>
</dbReference>
<evidence type="ECO:0000256" key="7">
    <source>
        <dbReference type="RuleBase" id="RU003346"/>
    </source>
</evidence>
<dbReference type="PRINTS" id="PR00171">
    <property type="entry name" value="SUGRTRNSPORT"/>
</dbReference>
<dbReference type="PANTHER" id="PTHR48022:SF4">
    <property type="entry name" value="MAJOR FACILITATOR SUPERFAMILY (MFS) PROFILE DOMAIN-CONTAINING PROTEIN-RELATED"/>
    <property type="match status" value="1"/>
</dbReference>
<feature type="transmembrane region" description="Helical" evidence="8">
    <location>
        <begin position="7"/>
        <end position="25"/>
    </location>
</feature>
<keyword evidence="3 7" id="KW-0813">Transport</keyword>
<dbReference type="Proteomes" id="UP000027920">
    <property type="component" value="Unassembled WGS sequence"/>
</dbReference>
<dbReference type="InterPro" id="IPR005829">
    <property type="entry name" value="Sugar_transporter_CS"/>
</dbReference>
<proteinExistence type="inferred from homology"/>
<dbReference type="HOGENOM" id="CLU_001265_30_12_1"/>